<proteinExistence type="inferred from homology"/>
<dbReference type="Proteomes" id="UP000694888">
    <property type="component" value="Unplaced"/>
</dbReference>
<reference evidence="4 5" key="1">
    <citation type="submission" date="2025-05" db="UniProtKB">
        <authorList>
            <consortium name="RefSeq"/>
        </authorList>
    </citation>
    <scope>IDENTIFICATION</scope>
</reference>
<feature type="transmembrane region" description="Helical" evidence="2">
    <location>
        <begin position="136"/>
        <end position="155"/>
    </location>
</feature>
<evidence type="ECO:0000313" key="3">
    <source>
        <dbReference type="Proteomes" id="UP000694888"/>
    </source>
</evidence>
<feature type="transmembrane region" description="Helical" evidence="2">
    <location>
        <begin position="43"/>
        <end position="65"/>
    </location>
</feature>
<feature type="transmembrane region" description="Helical" evidence="2">
    <location>
        <begin position="167"/>
        <end position="187"/>
    </location>
</feature>
<dbReference type="GeneID" id="101858293"/>
<dbReference type="PANTHER" id="PTHR47399">
    <property type="entry name" value="TRANSMEMBRANE PROTEIN 121B"/>
    <property type="match status" value="1"/>
</dbReference>
<keyword evidence="3" id="KW-1185">Reference proteome</keyword>
<feature type="transmembrane region" description="Helical" evidence="2">
    <location>
        <begin position="199"/>
        <end position="221"/>
    </location>
</feature>
<sequence>MSQNRKMCDPFLFLPTRISVIVLATFQGGILDYYLVKYNNHSWYAWIAGDVAIIFSFFVAFFISYRELKISARNSHLPTEQHKKTNLQVEARGFPLVYFAWLVYSVILAVRVALIYKNFAYKIESDIFFGTNMLKFTLAMAGVLFLLLVGAHHFAMLGTPARTHINLLTGIVPFDIIDCVDILSIFFNKDSKDAMEPVFEWTVIVIACINFLLPIIPLMMLSHSHFGVHPISQNMSTVRKLIQIFVVNTPLLSIRILMWHKQGEEVSPLIVKNIVMIMVLAMDLYEGEEAEKSAVVVDDEYDDRGVFRDDRRAENLNVLRYNNL</sequence>
<feature type="transmembrane region" description="Helical" evidence="2">
    <location>
        <begin position="12"/>
        <end position="31"/>
    </location>
</feature>
<name>A0ABM0JZ71_APLCA</name>
<organism evidence="3 5">
    <name type="scientific">Aplysia californica</name>
    <name type="common">California sea hare</name>
    <dbReference type="NCBI Taxonomy" id="6500"/>
    <lineage>
        <taxon>Eukaryota</taxon>
        <taxon>Metazoa</taxon>
        <taxon>Spiralia</taxon>
        <taxon>Lophotrochozoa</taxon>
        <taxon>Mollusca</taxon>
        <taxon>Gastropoda</taxon>
        <taxon>Heterobranchia</taxon>
        <taxon>Euthyneura</taxon>
        <taxon>Tectipleura</taxon>
        <taxon>Aplysiida</taxon>
        <taxon>Aplysioidea</taxon>
        <taxon>Aplysiidae</taxon>
        <taxon>Aplysia</taxon>
    </lineage>
</organism>
<evidence type="ECO:0000256" key="2">
    <source>
        <dbReference type="SAM" id="Phobius"/>
    </source>
</evidence>
<dbReference type="RefSeq" id="XP_005104990.1">
    <property type="nucleotide sequence ID" value="XM_005104933.3"/>
</dbReference>
<protein>
    <submittedName>
        <fullName evidence="4 5">Uncharacterized protein LOC101858293</fullName>
    </submittedName>
</protein>
<dbReference type="InterPro" id="IPR032776">
    <property type="entry name" value="CECR6/TMEM121"/>
</dbReference>
<evidence type="ECO:0000313" key="5">
    <source>
        <dbReference type="RefSeq" id="XP_005104990.1"/>
    </source>
</evidence>
<keyword evidence="2" id="KW-0812">Transmembrane</keyword>
<feature type="transmembrane region" description="Helical" evidence="2">
    <location>
        <begin position="96"/>
        <end position="116"/>
    </location>
</feature>
<keyword evidence="2" id="KW-1133">Transmembrane helix</keyword>
<dbReference type="InterPro" id="IPR026624">
    <property type="entry name" value="CECR6"/>
</dbReference>
<dbReference type="Pfam" id="PF14997">
    <property type="entry name" value="CECR6_TMEM121"/>
    <property type="match status" value="1"/>
</dbReference>
<evidence type="ECO:0000313" key="4">
    <source>
        <dbReference type="RefSeq" id="XP_005104989.1"/>
    </source>
</evidence>
<evidence type="ECO:0000256" key="1">
    <source>
        <dbReference type="ARBA" id="ARBA00007711"/>
    </source>
</evidence>
<dbReference type="RefSeq" id="XP_005104989.1">
    <property type="nucleotide sequence ID" value="XM_005104932.3"/>
</dbReference>
<gene>
    <name evidence="4 5" type="primary">LOC101858293</name>
</gene>
<dbReference type="PANTHER" id="PTHR47399:SF1">
    <property type="entry name" value="TRANSMEMBRANE PROTEIN 121B"/>
    <property type="match status" value="1"/>
</dbReference>
<comment type="similarity">
    <text evidence="1">Belongs to the TMEM121 family.</text>
</comment>
<accession>A0ABM0JZ71</accession>
<keyword evidence="2" id="KW-0472">Membrane</keyword>